<keyword evidence="1" id="KW-0472">Membrane</keyword>
<dbReference type="Gramene" id="Ma04_t10330.1">
    <property type="protein sequence ID" value="Ma04_p10330.1"/>
    <property type="gene ID" value="Ma04_g10330"/>
</dbReference>
<evidence type="ECO:0000256" key="1">
    <source>
        <dbReference type="SAM" id="Phobius"/>
    </source>
</evidence>
<sequence length="44" mass="5367">MYTSVSAHRRCCVVLDIFFLVIRYILRFQTVCVHSIHFFVWLFV</sequence>
<reference evidence="2" key="1">
    <citation type="submission" date="2021-03" db="EMBL/GenBank/DDBJ databases">
        <authorList>
            <consortium name="Genoscope - CEA"/>
            <person name="William W."/>
        </authorList>
    </citation>
    <scope>NUCLEOTIDE SEQUENCE</scope>
    <source>
        <strain evidence="2">Doubled-haploid Pahang</strain>
    </source>
</reference>
<dbReference type="InParanoid" id="A0A804IN67"/>
<evidence type="ECO:0000313" key="3">
    <source>
        <dbReference type="EnsemblPlants" id="Ma04_p10330.1"/>
    </source>
</evidence>
<evidence type="ECO:0000313" key="4">
    <source>
        <dbReference type="Proteomes" id="UP000012960"/>
    </source>
</evidence>
<proteinExistence type="predicted"/>
<keyword evidence="4" id="KW-1185">Reference proteome</keyword>
<accession>A0A804IN67</accession>
<feature type="transmembrane region" description="Helical" evidence="1">
    <location>
        <begin position="12"/>
        <end position="43"/>
    </location>
</feature>
<reference evidence="3" key="2">
    <citation type="submission" date="2021-05" db="UniProtKB">
        <authorList>
            <consortium name="EnsemblPlants"/>
        </authorList>
    </citation>
    <scope>IDENTIFICATION</scope>
    <source>
        <strain evidence="3">subsp. malaccensis</strain>
    </source>
</reference>
<protein>
    <submittedName>
        <fullName evidence="2">(wild Malaysian banana) hypothetical protein</fullName>
    </submittedName>
</protein>
<keyword evidence="1" id="KW-0812">Transmembrane</keyword>
<evidence type="ECO:0000313" key="2">
    <source>
        <dbReference type="EMBL" id="CAG1841761.1"/>
    </source>
</evidence>
<gene>
    <name evidence="2" type="ORF">GSMUA_115560.1</name>
</gene>
<dbReference type="AlphaFoldDB" id="A0A804IN67"/>
<name>A0A804IN67_MUSAM</name>
<dbReference type="EnsemblPlants" id="Ma04_t10330.1">
    <property type="protein sequence ID" value="Ma04_p10330.1"/>
    <property type="gene ID" value="Ma04_g10330"/>
</dbReference>
<dbReference type="EMBL" id="HG996469">
    <property type="protein sequence ID" value="CAG1841761.1"/>
    <property type="molecule type" value="Genomic_DNA"/>
</dbReference>
<dbReference type="Proteomes" id="UP000012960">
    <property type="component" value="Unplaced"/>
</dbReference>
<organism evidence="3 4">
    <name type="scientific">Musa acuminata subsp. malaccensis</name>
    <name type="common">Wild banana</name>
    <name type="synonym">Musa malaccensis</name>
    <dbReference type="NCBI Taxonomy" id="214687"/>
    <lineage>
        <taxon>Eukaryota</taxon>
        <taxon>Viridiplantae</taxon>
        <taxon>Streptophyta</taxon>
        <taxon>Embryophyta</taxon>
        <taxon>Tracheophyta</taxon>
        <taxon>Spermatophyta</taxon>
        <taxon>Magnoliopsida</taxon>
        <taxon>Liliopsida</taxon>
        <taxon>Zingiberales</taxon>
        <taxon>Musaceae</taxon>
        <taxon>Musa</taxon>
    </lineage>
</organism>
<keyword evidence="1" id="KW-1133">Transmembrane helix</keyword>